<evidence type="ECO:0000313" key="2">
    <source>
        <dbReference type="Proteomes" id="UP000053424"/>
    </source>
</evidence>
<dbReference type="HOGENOM" id="CLU_2264086_0_0_1"/>
<reference evidence="2" key="2">
    <citation type="submission" date="2015-01" db="EMBL/GenBank/DDBJ databases">
        <title>Evolutionary Origins and Diversification of the Mycorrhizal Mutualists.</title>
        <authorList>
            <consortium name="DOE Joint Genome Institute"/>
            <consortium name="Mycorrhizal Genomics Consortium"/>
            <person name="Kohler A."/>
            <person name="Kuo A."/>
            <person name="Nagy L.G."/>
            <person name="Floudas D."/>
            <person name="Copeland A."/>
            <person name="Barry K.W."/>
            <person name="Cichocki N."/>
            <person name="Veneault-Fourrey C."/>
            <person name="LaButti K."/>
            <person name="Lindquist E.A."/>
            <person name="Lipzen A."/>
            <person name="Lundell T."/>
            <person name="Morin E."/>
            <person name="Murat C."/>
            <person name="Riley R."/>
            <person name="Ohm R."/>
            <person name="Sun H."/>
            <person name="Tunlid A."/>
            <person name="Henrissat B."/>
            <person name="Grigoriev I.V."/>
            <person name="Hibbett D.S."/>
            <person name="Martin F."/>
        </authorList>
    </citation>
    <scope>NUCLEOTIDE SEQUENCE [LARGE SCALE GENOMIC DNA]</scope>
    <source>
        <strain evidence="2">h7</strain>
    </source>
</reference>
<gene>
    <name evidence="1" type="ORF">M413DRAFT_23126</name>
</gene>
<evidence type="ECO:0000313" key="1">
    <source>
        <dbReference type="EMBL" id="KIM46769.1"/>
    </source>
</evidence>
<accession>A0A0C3CRR8</accession>
<keyword evidence="2" id="KW-1185">Reference proteome</keyword>
<name>A0A0C3CRR8_HEBCY</name>
<protein>
    <submittedName>
        <fullName evidence="1">Uncharacterized protein</fullName>
    </submittedName>
</protein>
<dbReference type="AlphaFoldDB" id="A0A0C3CRR8"/>
<dbReference type="Proteomes" id="UP000053424">
    <property type="component" value="Unassembled WGS sequence"/>
</dbReference>
<sequence>MGNVISFCSWRKSDPNLNDEGALAMVQHERSAAPSTQKLCIKAGQRTIEALQSATNFVPVPFAREALGVILTLIQVCEQVTALQSQLDDLKDHLCTLALIILQ</sequence>
<proteinExistence type="predicted"/>
<reference evidence="1 2" key="1">
    <citation type="submission" date="2014-04" db="EMBL/GenBank/DDBJ databases">
        <authorList>
            <consortium name="DOE Joint Genome Institute"/>
            <person name="Kuo A."/>
            <person name="Gay G."/>
            <person name="Dore J."/>
            <person name="Kohler A."/>
            <person name="Nagy L.G."/>
            <person name="Floudas D."/>
            <person name="Copeland A."/>
            <person name="Barry K.W."/>
            <person name="Cichocki N."/>
            <person name="Veneault-Fourrey C."/>
            <person name="LaButti K."/>
            <person name="Lindquist E.A."/>
            <person name="Lipzen A."/>
            <person name="Lundell T."/>
            <person name="Morin E."/>
            <person name="Murat C."/>
            <person name="Sun H."/>
            <person name="Tunlid A."/>
            <person name="Henrissat B."/>
            <person name="Grigoriev I.V."/>
            <person name="Hibbett D.S."/>
            <person name="Martin F."/>
            <person name="Nordberg H.P."/>
            <person name="Cantor M.N."/>
            <person name="Hua S.X."/>
        </authorList>
    </citation>
    <scope>NUCLEOTIDE SEQUENCE [LARGE SCALE GENOMIC DNA]</scope>
    <source>
        <strain evidence="2">h7</strain>
    </source>
</reference>
<organism evidence="1 2">
    <name type="scientific">Hebeloma cylindrosporum</name>
    <dbReference type="NCBI Taxonomy" id="76867"/>
    <lineage>
        <taxon>Eukaryota</taxon>
        <taxon>Fungi</taxon>
        <taxon>Dikarya</taxon>
        <taxon>Basidiomycota</taxon>
        <taxon>Agaricomycotina</taxon>
        <taxon>Agaricomycetes</taxon>
        <taxon>Agaricomycetidae</taxon>
        <taxon>Agaricales</taxon>
        <taxon>Agaricineae</taxon>
        <taxon>Hymenogastraceae</taxon>
        <taxon>Hebeloma</taxon>
    </lineage>
</organism>
<dbReference type="EMBL" id="KN831770">
    <property type="protein sequence ID" value="KIM46769.1"/>
    <property type="molecule type" value="Genomic_DNA"/>
</dbReference>